<protein>
    <submittedName>
        <fullName evidence="3">Stage II sporulation protein D</fullName>
    </submittedName>
</protein>
<gene>
    <name evidence="3" type="ORF">SAMN02745248_02488</name>
</gene>
<feature type="domain" description="Sporulation stage II protein D amidase enhancer LytB N-terminal" evidence="2">
    <location>
        <begin position="87"/>
        <end position="192"/>
    </location>
</feature>
<keyword evidence="1" id="KW-1133">Transmembrane helix</keyword>
<evidence type="ECO:0000259" key="2">
    <source>
        <dbReference type="Pfam" id="PF08486"/>
    </source>
</evidence>
<dbReference type="InterPro" id="IPR013486">
    <property type="entry name" value="SpoIID/LytB"/>
</dbReference>
<dbReference type="STRING" id="1121331.SAMN02745248_02488"/>
<evidence type="ECO:0000313" key="4">
    <source>
        <dbReference type="Proteomes" id="UP000183952"/>
    </source>
</evidence>
<keyword evidence="1" id="KW-0472">Membrane</keyword>
<dbReference type="Proteomes" id="UP000183952">
    <property type="component" value="Unassembled WGS sequence"/>
</dbReference>
<dbReference type="PANTHER" id="PTHR30032:SF4">
    <property type="entry name" value="AMIDASE ENHANCER"/>
    <property type="match status" value="1"/>
</dbReference>
<keyword evidence="4" id="KW-1185">Reference proteome</keyword>
<accession>A0A1M6S9Y7</accession>
<proteinExistence type="predicted"/>
<dbReference type="NCBIfam" id="TIGR02669">
    <property type="entry name" value="SpoIID_LytB"/>
    <property type="match status" value="1"/>
</dbReference>
<dbReference type="GO" id="GO:0030288">
    <property type="term" value="C:outer membrane-bounded periplasmic space"/>
    <property type="evidence" value="ECO:0007669"/>
    <property type="project" value="TreeGrafter"/>
</dbReference>
<dbReference type="InterPro" id="IPR013693">
    <property type="entry name" value="SpoIID/LytB_N"/>
</dbReference>
<reference evidence="3 4" key="1">
    <citation type="submission" date="2016-11" db="EMBL/GenBank/DDBJ databases">
        <authorList>
            <person name="Jaros S."/>
            <person name="Januszkiewicz K."/>
            <person name="Wedrychowicz H."/>
        </authorList>
    </citation>
    <scope>NUCLEOTIDE SEQUENCE [LARGE SCALE GENOMIC DNA]</scope>
    <source>
        <strain evidence="3 4">DSM 3090</strain>
    </source>
</reference>
<dbReference type="InterPro" id="IPR014225">
    <property type="entry name" value="Spore_II_D_firmicutes"/>
</dbReference>
<evidence type="ECO:0000256" key="1">
    <source>
        <dbReference type="SAM" id="Phobius"/>
    </source>
</evidence>
<dbReference type="InterPro" id="IPR051922">
    <property type="entry name" value="Bact_Sporulation_Assoc"/>
</dbReference>
<evidence type="ECO:0000313" key="3">
    <source>
        <dbReference type="EMBL" id="SHK41357.1"/>
    </source>
</evidence>
<dbReference type="Pfam" id="PF08486">
    <property type="entry name" value="SpoIID"/>
    <property type="match status" value="1"/>
</dbReference>
<dbReference type="GO" id="GO:0030435">
    <property type="term" value="P:sporulation resulting in formation of a cellular spore"/>
    <property type="evidence" value="ECO:0007669"/>
    <property type="project" value="InterPro"/>
</dbReference>
<feature type="transmembrane region" description="Helical" evidence="1">
    <location>
        <begin position="12"/>
        <end position="36"/>
    </location>
</feature>
<sequence>MDWKAKVKLGLCNNIVQILVGVIMFNVLVILSSFVLGKGNVSAVQNHEKVVDIDRDVYEEVEDRAEGILHKNNNLNDQPIRLYLKEEDRIITLGLEEYVIGVVSAEMPASFEIEALKAQAVAARTYAMAHLKCVTGKGCSLNKEADLCDTVHCQVYMNKEKRMEKWHENNEEELYDKIVQAVNSTKGEVLTYEGKLVMHPYYFSTSSGNTEDSVEVFGVDEPYLKSVPSVGEERAQKYKTEFSFTKEQVLSLIKNKYPMVSVKAANINEKTLLVKSRTEQGTVKSIALGNISMTGAEFRSILGLTSANFNLSYRGDNVNISCKGYGHGVGMSQWGAGAMAKEGVGYREILKHYYTGVTIE</sequence>
<dbReference type="AlphaFoldDB" id="A0A1M6S9Y7"/>
<dbReference type="OrthoDB" id="9794671at2"/>
<dbReference type="EMBL" id="FRAD01000026">
    <property type="protein sequence ID" value="SHK41357.1"/>
    <property type="molecule type" value="Genomic_DNA"/>
</dbReference>
<dbReference type="NCBIfam" id="TIGR02870">
    <property type="entry name" value="spore_II_D"/>
    <property type="match status" value="1"/>
</dbReference>
<dbReference type="PANTHER" id="PTHR30032">
    <property type="entry name" value="N-ACETYLMURAMOYL-L-ALANINE AMIDASE-RELATED"/>
    <property type="match status" value="1"/>
</dbReference>
<organism evidence="3 4">
    <name type="scientific">Hathewaya proteolytica DSM 3090</name>
    <dbReference type="NCBI Taxonomy" id="1121331"/>
    <lineage>
        <taxon>Bacteria</taxon>
        <taxon>Bacillati</taxon>
        <taxon>Bacillota</taxon>
        <taxon>Clostridia</taxon>
        <taxon>Eubacteriales</taxon>
        <taxon>Clostridiaceae</taxon>
        <taxon>Hathewaya</taxon>
    </lineage>
</organism>
<name>A0A1M6S9Y7_9CLOT</name>
<keyword evidence="1" id="KW-0812">Transmembrane</keyword>